<evidence type="ECO:0000313" key="6">
    <source>
        <dbReference type="EMBL" id="CEI69321.1"/>
    </source>
</evidence>
<dbReference type="Proteomes" id="UP000245910">
    <property type="component" value="Chromosome III"/>
</dbReference>
<dbReference type="STRING" id="56646.A0A2L2TSQ1"/>
<evidence type="ECO:0000256" key="1">
    <source>
        <dbReference type="ARBA" id="ARBA00004123"/>
    </source>
</evidence>
<dbReference type="EMBL" id="LN649231">
    <property type="protein sequence ID" value="CEI69321.1"/>
    <property type="molecule type" value="Genomic_DNA"/>
</dbReference>
<organism evidence="6 7">
    <name type="scientific">Fusarium venenatum</name>
    <dbReference type="NCBI Taxonomy" id="56646"/>
    <lineage>
        <taxon>Eukaryota</taxon>
        <taxon>Fungi</taxon>
        <taxon>Dikarya</taxon>
        <taxon>Ascomycota</taxon>
        <taxon>Pezizomycotina</taxon>
        <taxon>Sordariomycetes</taxon>
        <taxon>Hypocreomycetidae</taxon>
        <taxon>Hypocreales</taxon>
        <taxon>Nectriaceae</taxon>
        <taxon>Fusarium</taxon>
    </lineage>
</organism>
<dbReference type="PANTHER" id="PTHR47338:SF27">
    <property type="entry name" value="ZN(II)2CYS6 TRANSCRIPTION FACTOR (EUROFUNG)"/>
    <property type="match status" value="1"/>
</dbReference>
<reference evidence="7" key="1">
    <citation type="submission" date="2014-10" db="EMBL/GenBank/DDBJ databases">
        <authorList>
            <person name="King R."/>
        </authorList>
    </citation>
    <scope>NUCLEOTIDE SEQUENCE [LARGE SCALE GENOMIC DNA]</scope>
    <source>
        <strain evidence="7">A3/5</strain>
    </source>
</reference>
<accession>A0A2L2TSQ1</accession>
<keyword evidence="5" id="KW-0539">Nucleus</keyword>
<dbReference type="PANTHER" id="PTHR47338">
    <property type="entry name" value="ZN(II)2CYS6 TRANSCRIPTION FACTOR (EUROFUNG)-RELATED"/>
    <property type="match status" value="1"/>
</dbReference>
<dbReference type="GO" id="GO:0000981">
    <property type="term" value="F:DNA-binding transcription factor activity, RNA polymerase II-specific"/>
    <property type="evidence" value="ECO:0007669"/>
    <property type="project" value="InterPro"/>
</dbReference>
<evidence type="ECO:0000256" key="2">
    <source>
        <dbReference type="ARBA" id="ARBA00022723"/>
    </source>
</evidence>
<keyword evidence="4" id="KW-0804">Transcription</keyword>
<evidence type="ECO:0000256" key="3">
    <source>
        <dbReference type="ARBA" id="ARBA00023015"/>
    </source>
</evidence>
<proteinExistence type="predicted"/>
<keyword evidence="3" id="KW-0805">Transcription regulation</keyword>
<dbReference type="GO" id="GO:0005634">
    <property type="term" value="C:nucleus"/>
    <property type="evidence" value="ECO:0007669"/>
    <property type="project" value="UniProtKB-SubCell"/>
</dbReference>
<comment type="subcellular location">
    <subcellularLocation>
        <location evidence="1">Nucleus</location>
    </subcellularLocation>
</comment>
<evidence type="ECO:0000256" key="5">
    <source>
        <dbReference type="ARBA" id="ARBA00023242"/>
    </source>
</evidence>
<protein>
    <recommendedName>
        <fullName evidence="8">Transcription factor domain-containing protein</fullName>
    </recommendedName>
</protein>
<name>A0A2L2TSQ1_9HYPO</name>
<sequence>MTPFDVASYIESVESGNTFSSGPTLSSLAYLVSLKPVIYARGKRRCARLKTSCHYNNNGIQHQVAVAGGTRRTIKGLLPSLSEPSPSATGTATLEAPDDKIPPSLINILVELYFKNVYQSSLLLHKATFIKSLANSTVQHHVLLSMCALAANSEKLFRFEAIADVENLPLPWPDNNFEAGTPPTDIATIANGVVTGSEFAESHVAPAVRCRETILSSRIQQIFAMESKILAWWSSIPLHFKLDASAIPNAHHESMPKILLTNFVYHQSLCALHSSIVPLFSWSKGDTYQSSARQLSAQIAFEHAGAISILIRCILRSAYSMSSMPIFVAYAAYSSCAIQIPFLWCSEPAVKAQSRSNVELNAKIIQGMSSYWKLASLLKVYVRCIHDVHKANPPNISNEPRYTDSSAFLHFGADSDLAKASILEFTGILRSSEGGYVKPGEESRDLMTGKISTDLSAQMSLSSNASLDEMVHDTHLDISTMAALDSQVTDLSGFSSEWPALDVINSLMDADLTSAFAMDNNIDLAGFETDFLTWDTLDST</sequence>
<dbReference type="InterPro" id="IPR050815">
    <property type="entry name" value="TF_fung"/>
</dbReference>
<dbReference type="AlphaFoldDB" id="A0A2L2TSQ1"/>
<evidence type="ECO:0000256" key="4">
    <source>
        <dbReference type="ARBA" id="ARBA00023163"/>
    </source>
</evidence>
<evidence type="ECO:0000313" key="7">
    <source>
        <dbReference type="Proteomes" id="UP000245910"/>
    </source>
</evidence>
<dbReference type="GO" id="GO:0046872">
    <property type="term" value="F:metal ion binding"/>
    <property type="evidence" value="ECO:0007669"/>
    <property type="project" value="UniProtKB-KW"/>
</dbReference>
<keyword evidence="2" id="KW-0479">Metal-binding</keyword>
<dbReference type="CDD" id="cd12148">
    <property type="entry name" value="fungal_TF_MHR"/>
    <property type="match status" value="1"/>
</dbReference>
<keyword evidence="7" id="KW-1185">Reference proteome</keyword>
<evidence type="ECO:0008006" key="8">
    <source>
        <dbReference type="Google" id="ProtNLM"/>
    </source>
</evidence>